<dbReference type="InterPro" id="IPR038460">
    <property type="entry name" value="AcetylCoA_hyd_C_sf"/>
</dbReference>
<gene>
    <name evidence="4" type="ORF">FCN80_04865</name>
</gene>
<keyword evidence="5" id="KW-1185">Reference proteome</keyword>
<dbReference type="Gene3D" id="3.40.1080.10">
    <property type="entry name" value="Glutaconate Coenzyme A-transferase"/>
    <property type="match status" value="1"/>
</dbReference>
<evidence type="ECO:0000313" key="4">
    <source>
        <dbReference type="EMBL" id="TKI07777.1"/>
    </source>
</evidence>
<protein>
    <submittedName>
        <fullName evidence="4">Succinate CoA transferase</fullName>
    </submittedName>
</protein>
<dbReference type="RefSeq" id="WP_136988773.1">
    <property type="nucleotide sequence ID" value="NZ_SZPQ01000003.1"/>
</dbReference>
<dbReference type="PANTHER" id="PTHR43609:SF1">
    <property type="entry name" value="ACETYL-COA HYDROLASE"/>
    <property type="match status" value="1"/>
</dbReference>
<dbReference type="InterPro" id="IPR026888">
    <property type="entry name" value="AcetylCoA_hyd_C"/>
</dbReference>
<organism evidence="4 5">
    <name type="scientific">Martelella alba</name>
    <dbReference type="NCBI Taxonomy" id="2590451"/>
    <lineage>
        <taxon>Bacteria</taxon>
        <taxon>Pseudomonadati</taxon>
        <taxon>Pseudomonadota</taxon>
        <taxon>Alphaproteobacteria</taxon>
        <taxon>Hyphomicrobiales</taxon>
        <taxon>Aurantimonadaceae</taxon>
        <taxon>Martelella</taxon>
    </lineage>
</organism>
<sequence length="492" mass="53829">MDQNFAVMTADEAAALICHGNMVAFSGFTPAGAPKALPEALARRATELHRQEQPFKIKLLTGASIGALADNQLAQADAVEWRAPYQTAPALREKINQGEINFVDLHLSEVAQMVNYGFFGPIDVAVIEASAVTDDGRVYLTSGIGNAPVYLQQARKIIIELNHYHSSRVCEMSDIVTLGAPPSRNMVPIFHTLDRAGENFVQIDPAKIVAVVHTELADQINEFGEENPLCRQIAHNVERFLLGELHAQRIPPGFLPLQSGVGNINNAVLRALGSNPDIPPFMMYSEVLQSSVVDLLEKGKILGASASSLTVPPDILQHIYDNMDFFCERIVLRPQEISNNPEIIRRLGVIALNVGLEFDIYGHANSTHVAGVNLMNGIGGSGDFERNAYLSIFMAPSIAKGGKISTIVPMCSHVDHSEHSVKVIITENGVADLRGLSPMQRAQAIIAHCAHPMYRDCLYRYLELGKKGHIHHDLSHAFDMHRNLLEHGSMLA</sequence>
<evidence type="ECO:0000259" key="2">
    <source>
        <dbReference type="Pfam" id="PF02550"/>
    </source>
</evidence>
<dbReference type="Proteomes" id="UP000305202">
    <property type="component" value="Unassembled WGS sequence"/>
</dbReference>
<feature type="domain" description="Acetyl-CoA hydrolase/transferase N-terminal" evidence="2">
    <location>
        <begin position="8"/>
        <end position="212"/>
    </location>
</feature>
<evidence type="ECO:0000256" key="1">
    <source>
        <dbReference type="ARBA" id="ARBA00009632"/>
    </source>
</evidence>
<dbReference type="Pfam" id="PF13336">
    <property type="entry name" value="AcetylCoA_hyd_C"/>
    <property type="match status" value="1"/>
</dbReference>
<comment type="caution">
    <text evidence="4">The sequence shown here is derived from an EMBL/GenBank/DDBJ whole genome shotgun (WGS) entry which is preliminary data.</text>
</comment>
<proteinExistence type="inferred from homology"/>
<keyword evidence="4" id="KW-0808">Transferase</keyword>
<evidence type="ECO:0000313" key="5">
    <source>
        <dbReference type="Proteomes" id="UP000305202"/>
    </source>
</evidence>
<dbReference type="EMBL" id="SZPQ01000003">
    <property type="protein sequence ID" value="TKI07777.1"/>
    <property type="molecule type" value="Genomic_DNA"/>
</dbReference>
<dbReference type="Gene3D" id="3.30.750.70">
    <property type="entry name" value="4-hydroxybutyrate coenzyme like domains"/>
    <property type="match status" value="1"/>
</dbReference>
<feature type="domain" description="Acetyl-CoA hydrolase/transferase C-terminal" evidence="3">
    <location>
        <begin position="317"/>
        <end position="460"/>
    </location>
</feature>
<dbReference type="Pfam" id="PF02550">
    <property type="entry name" value="AcetylCoA_hydro"/>
    <property type="match status" value="1"/>
</dbReference>
<dbReference type="SUPFAM" id="SSF100950">
    <property type="entry name" value="NagB/RpiA/CoA transferase-like"/>
    <property type="match status" value="2"/>
</dbReference>
<dbReference type="Gene3D" id="3.40.1080.20">
    <property type="entry name" value="Acetyl-CoA hydrolase/transferase C-terminal domain"/>
    <property type="match status" value="1"/>
</dbReference>
<dbReference type="GO" id="GO:0016740">
    <property type="term" value="F:transferase activity"/>
    <property type="evidence" value="ECO:0007669"/>
    <property type="project" value="UniProtKB-KW"/>
</dbReference>
<comment type="similarity">
    <text evidence="1">Belongs to the acetyl-CoA hydrolase/transferase family.</text>
</comment>
<dbReference type="InterPro" id="IPR046433">
    <property type="entry name" value="ActCoA_hydro"/>
</dbReference>
<dbReference type="PANTHER" id="PTHR43609">
    <property type="entry name" value="ACETYL-COA HYDROLASE"/>
    <property type="match status" value="1"/>
</dbReference>
<reference evidence="4 5" key="1">
    <citation type="submission" date="2019-04" db="EMBL/GenBank/DDBJ databases">
        <authorList>
            <person name="Li M."/>
            <person name="Gao C."/>
        </authorList>
    </citation>
    <scope>NUCLEOTIDE SEQUENCE [LARGE SCALE GENOMIC DNA]</scope>
    <source>
        <strain evidence="4 5">BGMRC 2031</strain>
    </source>
</reference>
<accession>A0ABY2SP46</accession>
<dbReference type="InterPro" id="IPR017821">
    <property type="entry name" value="Succinate_CoA_transferase"/>
</dbReference>
<name>A0ABY2SP46_9HYPH</name>
<dbReference type="NCBIfam" id="TIGR03458">
    <property type="entry name" value="YgfH_subfam"/>
    <property type="match status" value="1"/>
</dbReference>
<dbReference type="InterPro" id="IPR037171">
    <property type="entry name" value="NagB/RpiA_transferase-like"/>
</dbReference>
<dbReference type="InterPro" id="IPR003702">
    <property type="entry name" value="ActCoA_hydro_N"/>
</dbReference>
<evidence type="ECO:0000259" key="3">
    <source>
        <dbReference type="Pfam" id="PF13336"/>
    </source>
</evidence>